<evidence type="ECO:0000313" key="2">
    <source>
        <dbReference type="Proteomes" id="UP000299102"/>
    </source>
</evidence>
<comment type="caution">
    <text evidence="1">The sequence shown here is derived from an EMBL/GenBank/DDBJ whole genome shotgun (WGS) entry which is preliminary data.</text>
</comment>
<keyword evidence="2" id="KW-1185">Reference proteome</keyword>
<accession>A0A4C1X9H5</accession>
<dbReference type="STRING" id="151549.A0A4C1X9H5"/>
<dbReference type="Proteomes" id="UP000299102">
    <property type="component" value="Unassembled WGS sequence"/>
</dbReference>
<reference evidence="1 2" key="1">
    <citation type="journal article" date="2019" name="Commun. Biol.">
        <title>The bagworm genome reveals a unique fibroin gene that provides high tensile strength.</title>
        <authorList>
            <person name="Kono N."/>
            <person name="Nakamura H."/>
            <person name="Ohtoshi R."/>
            <person name="Tomita M."/>
            <person name="Numata K."/>
            <person name="Arakawa K."/>
        </authorList>
    </citation>
    <scope>NUCLEOTIDE SEQUENCE [LARGE SCALE GENOMIC DNA]</scope>
</reference>
<proteinExistence type="predicted"/>
<gene>
    <name evidence="1" type="primary">retm</name>
    <name evidence="1" type="ORF">EVAR_83261_1</name>
</gene>
<sequence>MLTARPSKRFESEFMRTKSVRVAHHSQPRTPTVNRVTLTLQRHCASCGKAYEKRFPSCPQIPVVVECTITEDSWSADDSQRQTTRRCKLNVEAPYLLKKVSDSARMRGESSNGKKYVKYDILSGFYYPTAKMYGPSYKFFRFYLKVQHVVIATSRTSG</sequence>
<name>A0A4C1X9H5_EUMVA</name>
<dbReference type="OrthoDB" id="30289at2759"/>
<protein>
    <submittedName>
        <fullName evidence="1">Protein real-time</fullName>
    </submittedName>
</protein>
<dbReference type="AlphaFoldDB" id="A0A4C1X9H5"/>
<organism evidence="1 2">
    <name type="scientific">Eumeta variegata</name>
    <name type="common">Bagworm moth</name>
    <name type="synonym">Eumeta japonica</name>
    <dbReference type="NCBI Taxonomy" id="151549"/>
    <lineage>
        <taxon>Eukaryota</taxon>
        <taxon>Metazoa</taxon>
        <taxon>Ecdysozoa</taxon>
        <taxon>Arthropoda</taxon>
        <taxon>Hexapoda</taxon>
        <taxon>Insecta</taxon>
        <taxon>Pterygota</taxon>
        <taxon>Neoptera</taxon>
        <taxon>Endopterygota</taxon>
        <taxon>Lepidoptera</taxon>
        <taxon>Glossata</taxon>
        <taxon>Ditrysia</taxon>
        <taxon>Tineoidea</taxon>
        <taxon>Psychidae</taxon>
        <taxon>Oiketicinae</taxon>
        <taxon>Eumeta</taxon>
    </lineage>
</organism>
<dbReference type="EMBL" id="BGZK01000764">
    <property type="protein sequence ID" value="GBP59542.1"/>
    <property type="molecule type" value="Genomic_DNA"/>
</dbReference>
<evidence type="ECO:0000313" key="1">
    <source>
        <dbReference type="EMBL" id="GBP59542.1"/>
    </source>
</evidence>